<evidence type="ECO:0000313" key="1">
    <source>
        <dbReference type="EMBL" id="KAK0437103.1"/>
    </source>
</evidence>
<organism evidence="1 2">
    <name type="scientific">Armillaria tabescens</name>
    <name type="common">Ringless honey mushroom</name>
    <name type="synonym">Agaricus tabescens</name>
    <dbReference type="NCBI Taxonomy" id="1929756"/>
    <lineage>
        <taxon>Eukaryota</taxon>
        <taxon>Fungi</taxon>
        <taxon>Dikarya</taxon>
        <taxon>Basidiomycota</taxon>
        <taxon>Agaricomycotina</taxon>
        <taxon>Agaricomycetes</taxon>
        <taxon>Agaricomycetidae</taxon>
        <taxon>Agaricales</taxon>
        <taxon>Marasmiineae</taxon>
        <taxon>Physalacriaceae</taxon>
        <taxon>Desarmillaria</taxon>
    </lineage>
</organism>
<keyword evidence="2" id="KW-1185">Reference proteome</keyword>
<reference evidence="1" key="1">
    <citation type="submission" date="2023-06" db="EMBL/GenBank/DDBJ databases">
        <authorList>
            <consortium name="Lawrence Berkeley National Laboratory"/>
            <person name="Ahrendt S."/>
            <person name="Sahu N."/>
            <person name="Indic B."/>
            <person name="Wong-Bajracharya J."/>
            <person name="Merenyi Z."/>
            <person name="Ke H.-M."/>
            <person name="Monk M."/>
            <person name="Kocsube S."/>
            <person name="Drula E."/>
            <person name="Lipzen A."/>
            <person name="Balint B."/>
            <person name="Henrissat B."/>
            <person name="Andreopoulos B."/>
            <person name="Martin F.M."/>
            <person name="Harder C.B."/>
            <person name="Rigling D."/>
            <person name="Ford K.L."/>
            <person name="Foster G.D."/>
            <person name="Pangilinan J."/>
            <person name="Papanicolaou A."/>
            <person name="Barry K."/>
            <person name="LaButti K."/>
            <person name="Viragh M."/>
            <person name="Koriabine M."/>
            <person name="Yan M."/>
            <person name="Riley R."/>
            <person name="Champramary S."/>
            <person name="Plett K.L."/>
            <person name="Tsai I.J."/>
            <person name="Slot J."/>
            <person name="Sipos G."/>
            <person name="Plett J."/>
            <person name="Nagy L.G."/>
            <person name="Grigoriev I.V."/>
        </authorList>
    </citation>
    <scope>NUCLEOTIDE SEQUENCE</scope>
    <source>
        <strain evidence="1">CCBAS 213</strain>
    </source>
</reference>
<dbReference type="AlphaFoldDB" id="A0AA39MKE2"/>
<dbReference type="Proteomes" id="UP001175211">
    <property type="component" value="Unassembled WGS sequence"/>
</dbReference>
<dbReference type="EMBL" id="JAUEPS010000117">
    <property type="protein sequence ID" value="KAK0437103.1"/>
    <property type="molecule type" value="Genomic_DNA"/>
</dbReference>
<gene>
    <name evidence="1" type="ORF">EV420DRAFT_1670237</name>
</gene>
<sequence>MIWDLASKRLSQRHWMGYKESYSCIWMTTGTLHEDHTIDTDLRPINLTADGLALIDSMTLQNADLQLEDRRTCRRYQWNAYVRSHLLRKQPWLPNSPYIPSHPSRRHDLPTRCLRYTGRLHDRVMVEHAALYASPLSMFAFSSTLNHWDYEEGGVCGDYHFSFVEEYALLNFPRFSSDFFLNKQTRHDAGLPNPNNCDEDVYLMSFVEKRAPTFRRQRNCTKSTLTTTVSALAGDLQYNHCIQVIFITQTISSSTLPAPPRLLHPRRPSPNHRVYDTPLLSLSLWHQCSIIRTQRPLSILIWSENGLSLLLQV</sequence>
<name>A0AA39MKE2_ARMTA</name>
<evidence type="ECO:0000313" key="2">
    <source>
        <dbReference type="Proteomes" id="UP001175211"/>
    </source>
</evidence>
<protein>
    <submittedName>
        <fullName evidence="1">Uncharacterized protein</fullName>
    </submittedName>
</protein>
<dbReference type="RefSeq" id="XP_060322469.1">
    <property type="nucleotide sequence ID" value="XM_060479045.1"/>
</dbReference>
<comment type="caution">
    <text evidence="1">The sequence shown here is derived from an EMBL/GenBank/DDBJ whole genome shotgun (WGS) entry which is preliminary data.</text>
</comment>
<proteinExistence type="predicted"/>
<accession>A0AA39MKE2</accession>
<dbReference type="GeneID" id="85362593"/>